<organism evidence="2 3">
    <name type="scientific">Natronolimnobius baerhuensis</name>
    <dbReference type="NCBI Taxonomy" id="253108"/>
    <lineage>
        <taxon>Archaea</taxon>
        <taxon>Methanobacteriati</taxon>
        <taxon>Methanobacteriota</taxon>
        <taxon>Stenosarchaea group</taxon>
        <taxon>Halobacteria</taxon>
        <taxon>Halobacteriales</taxon>
        <taxon>Natrialbaceae</taxon>
        <taxon>Natronolimnobius</taxon>
    </lineage>
</organism>
<keyword evidence="3" id="KW-1185">Reference proteome</keyword>
<name>A0A202EDF7_9EURY</name>
<evidence type="ECO:0000313" key="3">
    <source>
        <dbReference type="Proteomes" id="UP000196084"/>
    </source>
</evidence>
<dbReference type="EMBL" id="MWPH01000001">
    <property type="protein sequence ID" value="OVE86030.1"/>
    <property type="molecule type" value="Genomic_DNA"/>
</dbReference>
<reference evidence="2 3" key="1">
    <citation type="submission" date="2017-02" db="EMBL/GenBank/DDBJ databases">
        <title>Natronthermophilus aegyptiacus gen. nov.,sp. nov., an aerobic, extremely halophilic alkalithermophilic archaeon isolated from the athalassohaline Wadi An Natrun, Egypt.</title>
        <authorList>
            <person name="Zhao B."/>
        </authorList>
    </citation>
    <scope>NUCLEOTIDE SEQUENCE [LARGE SCALE GENOMIC DNA]</scope>
    <source>
        <strain evidence="2 3">CGMCC 1.3597</strain>
    </source>
</reference>
<evidence type="ECO:0000313" key="2">
    <source>
        <dbReference type="EMBL" id="OVE86030.1"/>
    </source>
</evidence>
<dbReference type="InterPro" id="IPR003847">
    <property type="entry name" value="Put_antitoxin"/>
</dbReference>
<dbReference type="RefSeq" id="WP_054863099.1">
    <property type="nucleotide sequence ID" value="NZ_MWPH01000001.1"/>
</dbReference>
<comment type="caution">
    <text evidence="2">The sequence shown here is derived from an EMBL/GenBank/DDBJ whole genome shotgun (WGS) entry which is preliminary data.</text>
</comment>
<dbReference type="Proteomes" id="UP000196084">
    <property type="component" value="Unassembled WGS sequence"/>
</dbReference>
<keyword evidence="1" id="KW-1277">Toxin-antitoxin system</keyword>
<dbReference type="OrthoDB" id="9187at2157"/>
<evidence type="ECO:0000256" key="1">
    <source>
        <dbReference type="ARBA" id="ARBA00022649"/>
    </source>
</evidence>
<accession>A0A202EDF7</accession>
<dbReference type="AlphaFoldDB" id="A0A202EDF7"/>
<sequence length="69" mass="7908">MDETTYRTIRISEDAYQKLEDQRLDGESLSDTVERIVGDRSLLDLAGILSEAEAEELREAIHDRNERGI</sequence>
<protein>
    <recommendedName>
        <fullName evidence="4">Antitoxin</fullName>
    </recommendedName>
</protein>
<gene>
    <name evidence="2" type="ORF">B2G88_04335</name>
</gene>
<evidence type="ECO:0008006" key="4">
    <source>
        <dbReference type="Google" id="ProtNLM"/>
    </source>
</evidence>
<proteinExistence type="predicted"/>
<dbReference type="Pfam" id="PF02697">
    <property type="entry name" value="VAPB_antitox"/>
    <property type="match status" value="1"/>
</dbReference>